<reference evidence="1" key="1">
    <citation type="submission" date="2024-08" db="EMBL/GenBank/DDBJ databases">
        <title>Whole genome sequence of Tenacibaculum sp. strain pbs-1 associated with black-spot shell disease in Akoya pearl oysters.</title>
        <authorList>
            <person name="Sakatoku A."/>
            <person name="Suzuki T."/>
            <person name="Hatano K."/>
            <person name="Seki M."/>
            <person name="Tanaka D."/>
            <person name="Nakamura S."/>
            <person name="Suzuki N."/>
            <person name="Isshiki T."/>
        </authorList>
    </citation>
    <scope>NUCLEOTIDE SEQUENCE</scope>
    <source>
        <strain evidence="1">Pbs-1</strain>
    </source>
</reference>
<organism evidence="1">
    <name type="scientific">Tenacibaculum sp. Pbs-1</name>
    <dbReference type="NCBI Taxonomy" id="3238748"/>
    <lineage>
        <taxon>Bacteria</taxon>
        <taxon>Pseudomonadati</taxon>
        <taxon>Bacteroidota</taxon>
        <taxon>Flavobacteriia</taxon>
        <taxon>Flavobacteriales</taxon>
        <taxon>Flavobacteriaceae</taxon>
        <taxon>Tenacibaculum</taxon>
    </lineage>
</organism>
<sequence>MKKRNKQIANLLKLGVFLFGFSLLLWNCQDETIEKQENNIATVGLEEALNLFKATSSAK</sequence>
<name>A0AB33KST2_9FLAO</name>
<dbReference type="EMBL" id="AP035888">
    <property type="protein sequence ID" value="BFP67854.1"/>
    <property type="molecule type" value="Genomic_DNA"/>
</dbReference>
<accession>A0AB33KST2</accession>
<proteinExistence type="predicted"/>
<protein>
    <submittedName>
        <fullName evidence="1">Uncharacterized protein</fullName>
    </submittedName>
</protein>
<dbReference type="AlphaFoldDB" id="A0AB33KST2"/>
<evidence type="ECO:0000313" key="1">
    <source>
        <dbReference type="EMBL" id="BFP67854.1"/>
    </source>
</evidence>
<gene>
    <name evidence="1" type="ORF">Pbs1_11970</name>
</gene>